<comment type="caution">
    <text evidence="2">The sequence shown here is derived from an EMBL/GenBank/DDBJ whole genome shotgun (WGS) entry which is preliminary data.</text>
</comment>
<evidence type="ECO:0000313" key="3">
    <source>
        <dbReference type="Proteomes" id="UP001172109"/>
    </source>
</evidence>
<proteinExistence type="predicted"/>
<dbReference type="Proteomes" id="UP001172109">
    <property type="component" value="Unassembled WGS sequence"/>
</dbReference>
<accession>A0AAP4R0P4</accession>
<dbReference type="AlphaFoldDB" id="A0AAP4R0P4"/>
<feature type="region of interest" description="Disordered" evidence="1">
    <location>
        <begin position="302"/>
        <end position="325"/>
    </location>
</feature>
<evidence type="ECO:0008006" key="4">
    <source>
        <dbReference type="Google" id="ProtNLM"/>
    </source>
</evidence>
<evidence type="ECO:0000313" key="2">
    <source>
        <dbReference type="EMBL" id="MDN7563709.1"/>
    </source>
</evidence>
<dbReference type="RefSeq" id="WP_224755652.1">
    <property type="nucleotide sequence ID" value="NZ_CADEUY010000002.1"/>
</dbReference>
<evidence type="ECO:0000256" key="1">
    <source>
        <dbReference type="SAM" id="MobiDB-lite"/>
    </source>
</evidence>
<gene>
    <name evidence="2" type="ORF">QZM56_04250</name>
</gene>
<reference evidence="2" key="1">
    <citation type="submission" date="2023-07" db="EMBL/GenBank/DDBJ databases">
        <title>A collection of bacterial strains from the Burkholderia cepacia Research Laboratory and Repository.</title>
        <authorList>
            <person name="Lipuma J."/>
            <person name="Spilker T."/>
            <person name="Caverly L."/>
        </authorList>
    </citation>
    <scope>NUCLEOTIDE SEQUENCE</scope>
    <source>
        <strain evidence="2">AU44979</strain>
    </source>
</reference>
<sequence>MGTLVLATQPDSTDEANDSKESGTHCYVNHFSASLSGKFAYNPAVTHESTEGGPVPTRNHDIKPRRFPACPASWMARVSVAPARSPSHHAGAAPDRPIASRLRVAAQQRGQRCRRRSPQVTDRCASASLHGALPERRSNTVAARVCPTLLVTGVLTASDETIEQAGLHVSERVESVPRALRQPGPAVDALIAEVSSLQMNLAIQFVSLAQARRVRAAAIIYEYGSVQALALIRLAGFHLFHSVGGRVDQAFVLARLQQSAAVMLAAKPTANDPMLRFRRDVGGWAPATPMGPSCAIRTGSPVTLPGRHARPRTPGERHPVGASSK</sequence>
<feature type="region of interest" description="Disordered" evidence="1">
    <location>
        <begin position="1"/>
        <end position="23"/>
    </location>
</feature>
<protein>
    <recommendedName>
        <fullName evidence="4">MerR family transcriptional regulator</fullName>
    </recommendedName>
</protein>
<name>A0AAP4R0P4_9BURK</name>
<dbReference type="EMBL" id="JAUJQS010000002">
    <property type="protein sequence ID" value="MDN7563709.1"/>
    <property type="molecule type" value="Genomic_DNA"/>
</dbReference>
<organism evidence="2 3">
    <name type="scientific">Burkholderia contaminans</name>
    <dbReference type="NCBI Taxonomy" id="488447"/>
    <lineage>
        <taxon>Bacteria</taxon>
        <taxon>Pseudomonadati</taxon>
        <taxon>Pseudomonadota</taxon>
        <taxon>Betaproteobacteria</taxon>
        <taxon>Burkholderiales</taxon>
        <taxon>Burkholderiaceae</taxon>
        <taxon>Burkholderia</taxon>
        <taxon>Burkholderia cepacia complex</taxon>
    </lineage>
</organism>